<feature type="compositionally biased region" description="Polar residues" evidence="1">
    <location>
        <begin position="329"/>
        <end position="338"/>
    </location>
</feature>
<dbReference type="Proteomes" id="UP000305709">
    <property type="component" value="Unassembled WGS sequence"/>
</dbReference>
<proteinExistence type="predicted"/>
<comment type="caution">
    <text evidence="2">The sequence shown here is derived from an EMBL/GenBank/DDBJ whole genome shotgun (WGS) entry which is preliminary data.</text>
</comment>
<protein>
    <submittedName>
        <fullName evidence="2">Uncharacterized protein</fullName>
    </submittedName>
</protein>
<dbReference type="EMBL" id="VDFV01000017">
    <property type="protein sequence ID" value="TNC70849.1"/>
    <property type="molecule type" value="Genomic_DNA"/>
</dbReference>
<evidence type="ECO:0000313" key="2">
    <source>
        <dbReference type="EMBL" id="TNC70849.1"/>
    </source>
</evidence>
<gene>
    <name evidence="2" type="ORF">FHG71_12655</name>
</gene>
<sequence length="338" mass="35038">MQVMILEEDPTLRTEVAAALAPEGFDILSFGRLGPAKEAARSTALDLLVLGESVEGRLAHDVALLAEWRSPGLGAILLSDRRGDEVEELFELIPSLQAVLGRRTGARTLAQVALSAAQAQSVRPRLAAPPEEAQPVATLAGPGAGDDQASKGDLGPQDFVPETALVPAVAPLPERTTAPVEAVRPVDSPSPVLARSAMPESSSLSNSTMPIPVLGPVSALPAPIEPAAEPALRVAVPDKLAAPAPATSEPSLSPAETRRLLAELGRRYARLVEGGAPVLSRRPTLGQPLSPPTLSAAVLPLRRPARPLAEPDPTPAICPQMVAPPAAPHSQSRRLTLA</sequence>
<organism evidence="2 3">
    <name type="scientific">Rubellimicrobium roseum</name>
    <dbReference type="NCBI Taxonomy" id="687525"/>
    <lineage>
        <taxon>Bacteria</taxon>
        <taxon>Pseudomonadati</taxon>
        <taxon>Pseudomonadota</taxon>
        <taxon>Alphaproteobacteria</taxon>
        <taxon>Rhodobacterales</taxon>
        <taxon>Roseobacteraceae</taxon>
        <taxon>Rubellimicrobium</taxon>
    </lineage>
</organism>
<feature type="region of interest" description="Disordered" evidence="1">
    <location>
        <begin position="181"/>
        <end position="206"/>
    </location>
</feature>
<dbReference type="AlphaFoldDB" id="A0A5C4NCV5"/>
<feature type="region of interest" description="Disordered" evidence="1">
    <location>
        <begin position="122"/>
        <end position="154"/>
    </location>
</feature>
<keyword evidence="3" id="KW-1185">Reference proteome</keyword>
<accession>A0A5C4NCV5</accession>
<reference evidence="2 3" key="1">
    <citation type="submission" date="2019-06" db="EMBL/GenBank/DDBJ databases">
        <authorList>
            <person name="Jiang L."/>
        </authorList>
    </citation>
    <scope>NUCLEOTIDE SEQUENCE [LARGE SCALE GENOMIC DNA]</scope>
    <source>
        <strain evidence="2 3">YIM 48858</strain>
    </source>
</reference>
<name>A0A5C4NCV5_9RHOB</name>
<dbReference type="RefSeq" id="WP_139082056.1">
    <property type="nucleotide sequence ID" value="NZ_VDFV01000017.1"/>
</dbReference>
<evidence type="ECO:0000256" key="1">
    <source>
        <dbReference type="SAM" id="MobiDB-lite"/>
    </source>
</evidence>
<dbReference type="OrthoDB" id="7875369at2"/>
<evidence type="ECO:0000313" key="3">
    <source>
        <dbReference type="Proteomes" id="UP000305709"/>
    </source>
</evidence>
<feature type="region of interest" description="Disordered" evidence="1">
    <location>
        <begin position="304"/>
        <end position="338"/>
    </location>
</feature>